<feature type="transmembrane region" description="Helical" evidence="1">
    <location>
        <begin position="29"/>
        <end position="47"/>
    </location>
</feature>
<keyword evidence="1" id="KW-0812">Transmembrane</keyword>
<feature type="transmembrane region" description="Helical" evidence="1">
    <location>
        <begin position="7"/>
        <end position="23"/>
    </location>
</feature>
<name>A0A847TTI2_HALVO</name>
<dbReference type="RefSeq" id="WP_049896296.1">
    <property type="nucleotide sequence ID" value="NZ_JAUDRO010000001.1"/>
</dbReference>
<evidence type="ECO:0000256" key="1">
    <source>
        <dbReference type="SAM" id="Phobius"/>
    </source>
</evidence>
<reference evidence="2" key="1">
    <citation type="submission" date="2019-12" db="EMBL/GenBank/DDBJ databases">
        <title>Haloferax alexandrinus strain pws11.</title>
        <authorList>
            <person name="Verma D.K."/>
            <person name="Gopal K."/>
            <person name="Prasad E.S."/>
        </authorList>
    </citation>
    <scope>NUCLEOTIDE SEQUENCE</scope>
    <source>
        <strain evidence="2">Pws11</strain>
    </source>
</reference>
<organism evidence="2 3">
    <name type="scientific">Haloferax volcanii</name>
    <name type="common">Halobacterium volcanii</name>
    <dbReference type="NCBI Taxonomy" id="2246"/>
    <lineage>
        <taxon>Archaea</taxon>
        <taxon>Methanobacteriati</taxon>
        <taxon>Methanobacteriota</taxon>
        <taxon>Stenosarchaea group</taxon>
        <taxon>Halobacteria</taxon>
        <taxon>Halobacteriales</taxon>
        <taxon>Haloferacaceae</taxon>
        <taxon>Haloferax</taxon>
    </lineage>
</organism>
<dbReference type="EMBL" id="WOWC01000001">
    <property type="protein sequence ID" value="NLV03916.1"/>
    <property type="molecule type" value="Genomic_DNA"/>
</dbReference>
<protein>
    <submittedName>
        <fullName evidence="2">Uncharacterized protein</fullName>
    </submittedName>
</protein>
<evidence type="ECO:0000313" key="2">
    <source>
        <dbReference type="EMBL" id="NLV03916.1"/>
    </source>
</evidence>
<dbReference type="GeneID" id="300252436"/>
<comment type="caution">
    <text evidence="2">The sequence shown here is derived from an EMBL/GenBank/DDBJ whole genome shotgun (WGS) entry which is preliminary data.</text>
</comment>
<gene>
    <name evidence="2" type="ORF">GOC85_15225</name>
</gene>
<accession>A0A847TTI2</accession>
<keyword evidence="1" id="KW-1133">Transmembrane helix</keyword>
<sequence>MVNSKALFIGVIAGAFVSGVYYLDGSWDSQLLLFLGVTWLMAGWLVARNQSVLKNVNTLPQILFALLVVCVPQFGVHSDLLLGSLRSPLELLVMGVAVAGIGLGAEMSESAAEEQSATVAPAD</sequence>
<evidence type="ECO:0000313" key="3">
    <source>
        <dbReference type="Proteomes" id="UP000619835"/>
    </source>
</evidence>
<proteinExistence type="predicted"/>
<keyword evidence="1" id="KW-0472">Membrane</keyword>
<dbReference type="Proteomes" id="UP000619835">
    <property type="component" value="Unassembled WGS sequence"/>
</dbReference>
<dbReference type="AlphaFoldDB" id="A0A847TTI2"/>